<accession>A0A2L1UHX2</accession>
<dbReference type="Proteomes" id="UP000239833">
    <property type="component" value="Chromosome"/>
</dbReference>
<dbReference type="AlphaFoldDB" id="A0A2L1UHX2"/>
<evidence type="ECO:0000313" key="2">
    <source>
        <dbReference type="Proteomes" id="UP000239833"/>
    </source>
</evidence>
<dbReference type="EMBL" id="CP019655">
    <property type="protein sequence ID" value="AVF27946.1"/>
    <property type="molecule type" value="Genomic_DNA"/>
</dbReference>
<evidence type="ECO:0000313" key="1">
    <source>
        <dbReference type="EMBL" id="AVF27946.1"/>
    </source>
</evidence>
<proteinExistence type="predicted"/>
<dbReference type="STRING" id="147375.BXP28_02285"/>
<organism evidence="1 2">
    <name type="scientific">Paenibacillus larvae subsp. larvae</name>
    <dbReference type="NCBI Taxonomy" id="147375"/>
    <lineage>
        <taxon>Bacteria</taxon>
        <taxon>Bacillati</taxon>
        <taxon>Bacillota</taxon>
        <taxon>Bacilli</taxon>
        <taxon>Bacillales</taxon>
        <taxon>Paenibacillaceae</taxon>
        <taxon>Paenibacillus</taxon>
    </lineage>
</organism>
<gene>
    <name evidence="1" type="ORF">ERICIII_03842</name>
</gene>
<reference evidence="2" key="1">
    <citation type="submission" date="2017-02" db="EMBL/GenBank/DDBJ databases">
        <title>Delineation of Paenibacillus larvae strains originating from foulbrood outbreaks.</title>
        <authorList>
            <person name="Beims H."/>
            <person name="Bunk B."/>
            <person name="Sproeer C."/>
            <person name="Mohr K.I."/>
            <person name="Pradella S."/>
            <person name="Guenther G."/>
            <person name="Rohde M."/>
            <person name="von der Ohe W."/>
            <person name="Steinert M."/>
        </authorList>
    </citation>
    <scope>NUCLEOTIDE SEQUENCE [LARGE SCALE GENOMIC DNA]</scope>
    <source>
        <strain evidence="2">Eric_III</strain>
    </source>
</reference>
<name>A0A2L1UHX2_9BACL</name>
<evidence type="ECO:0008006" key="3">
    <source>
        <dbReference type="Google" id="ProtNLM"/>
    </source>
</evidence>
<sequence length="115" mass="13770">MYSYERELAFFVVNFNMSKRDFDELTEKEKLFIRKEWENKVIFESTMTRNAALNAIANANRKKNSRFIELHKKKQEKADKEFNTAAIVLIRDMEEREGKGWVDEIYQANGLKRPE</sequence>
<protein>
    <recommendedName>
        <fullName evidence="3">Phenylalanine racemase</fullName>
    </recommendedName>
</protein>